<protein>
    <submittedName>
        <fullName evidence="3">(raccoon dog) hypothetical protein</fullName>
    </submittedName>
</protein>
<dbReference type="Proteomes" id="UP000645828">
    <property type="component" value="Unassembled WGS sequence"/>
</dbReference>
<accession>A0A811YE60</accession>
<comment type="caution">
    <text evidence="3">The sequence shown here is derived from an EMBL/GenBank/DDBJ whole genome shotgun (WGS) entry which is preliminary data.</text>
</comment>
<dbReference type="GO" id="GO:0000398">
    <property type="term" value="P:mRNA splicing, via spliceosome"/>
    <property type="evidence" value="ECO:0007669"/>
    <property type="project" value="TreeGrafter"/>
</dbReference>
<keyword evidence="4" id="KW-1185">Reference proteome</keyword>
<dbReference type="Gene3D" id="3.30.70.330">
    <property type="match status" value="1"/>
</dbReference>
<reference evidence="3" key="1">
    <citation type="submission" date="2020-12" db="EMBL/GenBank/DDBJ databases">
        <authorList>
            <consortium name="Molecular Ecology Group"/>
        </authorList>
    </citation>
    <scope>NUCLEOTIDE SEQUENCE</scope>
    <source>
        <strain evidence="3">TBG_1078</strain>
    </source>
</reference>
<dbReference type="Gene3D" id="1.10.12.70">
    <property type="match status" value="1"/>
</dbReference>
<dbReference type="FunFam" id="1.10.12.70:FF:000002">
    <property type="entry name" value="Serine/threonine kinase 24"/>
    <property type="match status" value="1"/>
</dbReference>
<dbReference type="InterPro" id="IPR000504">
    <property type="entry name" value="RRM_dom"/>
</dbReference>
<dbReference type="AlphaFoldDB" id="A0A811YE60"/>
<organism evidence="3 4">
    <name type="scientific">Nyctereutes procyonoides</name>
    <name type="common">Raccoon dog</name>
    <name type="synonym">Canis procyonoides</name>
    <dbReference type="NCBI Taxonomy" id="34880"/>
    <lineage>
        <taxon>Eukaryota</taxon>
        <taxon>Metazoa</taxon>
        <taxon>Chordata</taxon>
        <taxon>Craniata</taxon>
        <taxon>Vertebrata</taxon>
        <taxon>Euteleostomi</taxon>
        <taxon>Mammalia</taxon>
        <taxon>Eutheria</taxon>
        <taxon>Laurasiatheria</taxon>
        <taxon>Carnivora</taxon>
        <taxon>Caniformia</taxon>
        <taxon>Canidae</taxon>
        <taxon>Nyctereutes</taxon>
    </lineage>
</organism>
<evidence type="ECO:0000259" key="2">
    <source>
        <dbReference type="Pfam" id="PF00076"/>
    </source>
</evidence>
<proteinExistence type="predicted"/>
<sequence>MGYNDRRISCSKSSKLDLLEMQIKTTMRHVLTPLRMAKIINSGNNRCLSFETTNESLRSHFEQCGTLTDYVVMRDTDTKCSRGFGAMEEVDAAMNSRPHKKVQSLNEHEFIWLKVLFLIPKNNLPHLPATVEGTYSKPLKDFRSTAKELLKHKFIIPNAKKASYMTELINRYNRWKASQIGPFSQCLSTIISPLFAGLKEKTQAWAIYLAEEACPRISDIMVTQLMQRLQRYSLSGGGTSSH</sequence>
<evidence type="ECO:0000313" key="3">
    <source>
        <dbReference type="EMBL" id="CAD7675466.1"/>
    </source>
</evidence>
<dbReference type="InterPro" id="IPR035979">
    <property type="entry name" value="RBD_domain_sf"/>
</dbReference>
<dbReference type="EMBL" id="CAJHUB010000675">
    <property type="protein sequence ID" value="CAD7675466.1"/>
    <property type="molecule type" value="Genomic_DNA"/>
</dbReference>
<dbReference type="PANTHER" id="PTHR48026:SF2">
    <property type="entry name" value="HETEROGENEOUS NUCLEAR RIBONUCLEOPROTEIN A1-RELATED"/>
    <property type="match status" value="1"/>
</dbReference>
<dbReference type="InterPro" id="IPR046409">
    <property type="entry name" value="PDC10_dimerisation_sf"/>
</dbReference>
<dbReference type="Pfam" id="PF00076">
    <property type="entry name" value="RRM_1"/>
    <property type="match status" value="1"/>
</dbReference>
<name>A0A811YE60_NYCPR</name>
<dbReference type="GO" id="GO:0003730">
    <property type="term" value="F:mRNA 3'-UTR binding"/>
    <property type="evidence" value="ECO:0007669"/>
    <property type="project" value="TreeGrafter"/>
</dbReference>
<dbReference type="SUPFAM" id="SSF54928">
    <property type="entry name" value="RNA-binding domain, RBD"/>
    <property type="match status" value="1"/>
</dbReference>
<feature type="domain" description="RRM" evidence="2">
    <location>
        <begin position="48"/>
        <end position="88"/>
    </location>
</feature>
<evidence type="ECO:0000313" key="4">
    <source>
        <dbReference type="Proteomes" id="UP000645828"/>
    </source>
</evidence>
<evidence type="ECO:0000256" key="1">
    <source>
        <dbReference type="ARBA" id="ARBA00022884"/>
    </source>
</evidence>
<dbReference type="GO" id="GO:0071013">
    <property type="term" value="C:catalytic step 2 spliceosome"/>
    <property type="evidence" value="ECO:0007669"/>
    <property type="project" value="TreeGrafter"/>
</dbReference>
<dbReference type="InterPro" id="IPR012677">
    <property type="entry name" value="Nucleotide-bd_a/b_plait_sf"/>
</dbReference>
<gene>
    <name evidence="3" type="ORF">NYPRO_LOCUS8261</name>
</gene>
<keyword evidence="1" id="KW-0694">RNA-binding</keyword>
<dbReference type="PANTHER" id="PTHR48026">
    <property type="entry name" value="HOMOLOGOUS TO DROSOPHILA SQD (SQUID) PROTEIN"/>
    <property type="match status" value="1"/>
</dbReference>